<comment type="function">
    <text evidence="2">Antitoxin component of a type II toxin-antitoxin (TA) system.</text>
</comment>
<dbReference type="PANTHER" id="PTHR33713">
    <property type="entry name" value="ANTITOXIN YAFN-RELATED"/>
    <property type="match status" value="1"/>
</dbReference>
<protein>
    <recommendedName>
        <fullName evidence="2">Antitoxin</fullName>
    </recommendedName>
</protein>
<reference evidence="3 4" key="1">
    <citation type="submission" date="2019-11" db="EMBL/GenBank/DDBJ databases">
        <title>Acidiferrimicrobium australis gen. nov., sp. nov., an acidophilic and obligately heterotrophic, member of the Actinobacteria that catalyses dissimilatory oxido- reduction of iron isolated from metal-rich acidic water in Chile.</title>
        <authorList>
            <person name="Gonzalez D."/>
            <person name="Huber K."/>
            <person name="Hedrich S."/>
            <person name="Rojas-Villalobos C."/>
            <person name="Quatrini R."/>
            <person name="Dinamarca M.A."/>
            <person name="Schwarz A."/>
            <person name="Canales C."/>
            <person name="Nancucheo I."/>
        </authorList>
    </citation>
    <scope>NUCLEOTIDE SEQUENCE [LARGE SCALE GENOMIC DNA]</scope>
    <source>
        <strain evidence="3 4">USS-CCA1</strain>
    </source>
</reference>
<evidence type="ECO:0000256" key="1">
    <source>
        <dbReference type="ARBA" id="ARBA00009981"/>
    </source>
</evidence>
<comment type="caution">
    <text evidence="3">The sequence shown here is derived from an EMBL/GenBank/DDBJ whole genome shotgun (WGS) entry which is preliminary data.</text>
</comment>
<evidence type="ECO:0000313" key="4">
    <source>
        <dbReference type="Proteomes" id="UP000437736"/>
    </source>
</evidence>
<dbReference type="SUPFAM" id="SSF143120">
    <property type="entry name" value="YefM-like"/>
    <property type="match status" value="1"/>
</dbReference>
<evidence type="ECO:0000313" key="3">
    <source>
        <dbReference type="EMBL" id="MST31763.1"/>
    </source>
</evidence>
<dbReference type="NCBIfam" id="TIGR01552">
    <property type="entry name" value="phd_fam"/>
    <property type="match status" value="1"/>
</dbReference>
<keyword evidence="4" id="KW-1185">Reference proteome</keyword>
<dbReference type="Proteomes" id="UP000437736">
    <property type="component" value="Unassembled WGS sequence"/>
</dbReference>
<dbReference type="InterPro" id="IPR036165">
    <property type="entry name" value="YefM-like_sf"/>
</dbReference>
<accession>A0ABW9QTR1</accession>
<name>A0ABW9QTR1_9ACTN</name>
<dbReference type="EMBL" id="WJHE01000130">
    <property type="protein sequence ID" value="MST31763.1"/>
    <property type="molecule type" value="Genomic_DNA"/>
</dbReference>
<dbReference type="Gene3D" id="1.10.1220.170">
    <property type="match status" value="1"/>
</dbReference>
<dbReference type="InterPro" id="IPR051405">
    <property type="entry name" value="phD/YefM_antitoxin"/>
</dbReference>
<sequence length="96" mass="10575">MYMPTLPVAEARAQLSRLIDEATATHERFEITRNGRRAAVLLSADDYDMVQETIAVLSDPELLAAHEKGRAAIDGGDFLDADQLAHAMREAGRLPR</sequence>
<gene>
    <name evidence="3" type="ORF">GHK86_03345</name>
</gene>
<dbReference type="InterPro" id="IPR006442">
    <property type="entry name" value="Antitoxin_Phd/YefM"/>
</dbReference>
<evidence type="ECO:0000256" key="2">
    <source>
        <dbReference type="RuleBase" id="RU362080"/>
    </source>
</evidence>
<organism evidence="3 4">
    <name type="scientific">Acidiferrimicrobium australe</name>
    <dbReference type="NCBI Taxonomy" id="2664430"/>
    <lineage>
        <taxon>Bacteria</taxon>
        <taxon>Bacillati</taxon>
        <taxon>Actinomycetota</taxon>
        <taxon>Acidimicrobiia</taxon>
        <taxon>Acidimicrobiales</taxon>
        <taxon>Acidimicrobiaceae</taxon>
        <taxon>Acidiferrimicrobium</taxon>
    </lineage>
</organism>
<dbReference type="Gene3D" id="3.40.1620.10">
    <property type="entry name" value="YefM-like domain"/>
    <property type="match status" value="1"/>
</dbReference>
<comment type="similarity">
    <text evidence="1 2">Belongs to the phD/YefM antitoxin family.</text>
</comment>
<dbReference type="Pfam" id="PF02604">
    <property type="entry name" value="PhdYeFM_antitox"/>
    <property type="match status" value="1"/>
</dbReference>
<proteinExistence type="inferred from homology"/>
<dbReference type="PANTHER" id="PTHR33713:SF10">
    <property type="entry name" value="ANTITOXIN YAFN"/>
    <property type="match status" value="1"/>
</dbReference>